<evidence type="ECO:0000313" key="3">
    <source>
        <dbReference type="Proteomes" id="UP000784294"/>
    </source>
</evidence>
<dbReference type="AlphaFoldDB" id="A0A3S5AGY1"/>
<evidence type="ECO:0000313" key="2">
    <source>
        <dbReference type="EMBL" id="VEL20010.1"/>
    </source>
</evidence>
<sequence>MDSGLECTDLSHAHQEPSRLSSPISRLPFEVRSPFTASPWPLALPTLDPSVCLQTCELDKPSYAKMEHSVELSVGLEATRQAAIGWKLPDLQPYHYHVQLSDPIFGPAAVTIATTRTSETHSAQAKVANFREKWAHTSLGGLEKSHFV</sequence>
<feature type="region of interest" description="Disordered" evidence="1">
    <location>
        <begin position="1"/>
        <end position="20"/>
    </location>
</feature>
<protein>
    <submittedName>
        <fullName evidence="2">Uncharacterized protein</fullName>
    </submittedName>
</protein>
<evidence type="ECO:0000256" key="1">
    <source>
        <dbReference type="SAM" id="MobiDB-lite"/>
    </source>
</evidence>
<proteinExistence type="predicted"/>
<keyword evidence="3" id="KW-1185">Reference proteome</keyword>
<dbReference type="Proteomes" id="UP000784294">
    <property type="component" value="Unassembled WGS sequence"/>
</dbReference>
<dbReference type="EMBL" id="CAAALY010044314">
    <property type="protein sequence ID" value="VEL20010.1"/>
    <property type="molecule type" value="Genomic_DNA"/>
</dbReference>
<accession>A0A3S5AGY1</accession>
<reference evidence="2" key="1">
    <citation type="submission" date="2018-11" db="EMBL/GenBank/DDBJ databases">
        <authorList>
            <consortium name="Pathogen Informatics"/>
        </authorList>
    </citation>
    <scope>NUCLEOTIDE SEQUENCE</scope>
</reference>
<name>A0A3S5AGY1_9PLAT</name>
<organism evidence="2 3">
    <name type="scientific">Protopolystoma xenopodis</name>
    <dbReference type="NCBI Taxonomy" id="117903"/>
    <lineage>
        <taxon>Eukaryota</taxon>
        <taxon>Metazoa</taxon>
        <taxon>Spiralia</taxon>
        <taxon>Lophotrochozoa</taxon>
        <taxon>Platyhelminthes</taxon>
        <taxon>Monogenea</taxon>
        <taxon>Polyopisthocotylea</taxon>
        <taxon>Polystomatidea</taxon>
        <taxon>Polystomatidae</taxon>
        <taxon>Protopolystoma</taxon>
    </lineage>
</organism>
<comment type="caution">
    <text evidence="2">The sequence shown here is derived from an EMBL/GenBank/DDBJ whole genome shotgun (WGS) entry which is preliminary data.</text>
</comment>
<gene>
    <name evidence="2" type="ORF">PXEA_LOCUS13450</name>
</gene>